<dbReference type="Proteomes" id="UP001501612">
    <property type="component" value="Unassembled WGS sequence"/>
</dbReference>
<reference evidence="2" key="1">
    <citation type="journal article" date="2019" name="Int. J. Syst. Evol. Microbiol.">
        <title>The Global Catalogue of Microorganisms (GCM) 10K type strain sequencing project: providing services to taxonomists for standard genome sequencing and annotation.</title>
        <authorList>
            <consortium name="The Broad Institute Genomics Platform"/>
            <consortium name="The Broad Institute Genome Sequencing Center for Infectious Disease"/>
            <person name="Wu L."/>
            <person name="Ma J."/>
        </authorList>
    </citation>
    <scope>NUCLEOTIDE SEQUENCE [LARGE SCALE GENOMIC DNA]</scope>
    <source>
        <strain evidence="2">JCM 14046</strain>
    </source>
</reference>
<organism evidence="1 2">
    <name type="scientific">Nocardioides lentus</name>
    <dbReference type="NCBI Taxonomy" id="338077"/>
    <lineage>
        <taxon>Bacteria</taxon>
        <taxon>Bacillati</taxon>
        <taxon>Actinomycetota</taxon>
        <taxon>Actinomycetes</taxon>
        <taxon>Propionibacteriales</taxon>
        <taxon>Nocardioidaceae</taxon>
        <taxon>Nocardioides</taxon>
    </lineage>
</organism>
<evidence type="ECO:0000313" key="2">
    <source>
        <dbReference type="Proteomes" id="UP001501612"/>
    </source>
</evidence>
<comment type="caution">
    <text evidence="1">The sequence shown here is derived from an EMBL/GenBank/DDBJ whole genome shotgun (WGS) entry which is preliminary data.</text>
</comment>
<proteinExistence type="predicted"/>
<sequence length="90" mass="10021">MRTARGAGRFAVLEERVDGVVDFRPVELRGREVEPPFGRAVDRVVVVVDGRVLVLRDPGGEDVRVAMVSEPRASSLQSHASHWCVSRTRR</sequence>
<name>A0ABP5B242_9ACTN</name>
<evidence type="ECO:0000313" key="1">
    <source>
        <dbReference type="EMBL" id="GAA1927740.1"/>
    </source>
</evidence>
<dbReference type="EMBL" id="BAAAMY010000009">
    <property type="protein sequence ID" value="GAA1927740.1"/>
    <property type="molecule type" value="Genomic_DNA"/>
</dbReference>
<gene>
    <name evidence="1" type="ORF">GCM10009737_31970</name>
</gene>
<accession>A0ABP5B242</accession>
<protein>
    <submittedName>
        <fullName evidence="1">Uncharacterized protein</fullName>
    </submittedName>
</protein>
<keyword evidence="2" id="KW-1185">Reference proteome</keyword>